<proteinExistence type="predicted"/>
<dbReference type="AlphaFoldDB" id="A0AAV4CXD7"/>
<dbReference type="PANTHER" id="PTHR46601">
    <property type="entry name" value="ULP_PROTEASE DOMAIN-CONTAINING PROTEIN"/>
    <property type="match status" value="1"/>
</dbReference>
<dbReference type="EMBL" id="BLXT01007071">
    <property type="protein sequence ID" value="GFO36516.1"/>
    <property type="molecule type" value="Genomic_DNA"/>
</dbReference>
<evidence type="ECO:0000313" key="2">
    <source>
        <dbReference type="Proteomes" id="UP000735302"/>
    </source>
</evidence>
<sequence length="200" mass="22508">MLLQHDGGQHGFSIHRNIFGSCHGKNLSHGASAILKSAASRAVKCRKVQNANGLYNFCKEAVTKGAKEDGKCNHFKGTFIYINSADRKALPQVKPLPNTRLMHAFISNTEDRLLYRRRTCICATCQTGNHFANVEYMLESGNMYICSVDRERKALPQVKPLLNTRLMHAFISNTEDNLLYRRRTCICATCQTGNHFANID</sequence>
<keyword evidence="2" id="KW-1185">Reference proteome</keyword>
<comment type="caution">
    <text evidence="1">The sequence shown here is derived from an EMBL/GenBank/DDBJ whole genome shotgun (WGS) entry which is preliminary data.</text>
</comment>
<gene>
    <name evidence="1" type="ORF">PoB_006302100</name>
</gene>
<reference evidence="1 2" key="1">
    <citation type="journal article" date="2021" name="Elife">
        <title>Chloroplast acquisition without the gene transfer in kleptoplastic sea slugs, Plakobranchus ocellatus.</title>
        <authorList>
            <person name="Maeda T."/>
            <person name="Takahashi S."/>
            <person name="Yoshida T."/>
            <person name="Shimamura S."/>
            <person name="Takaki Y."/>
            <person name="Nagai Y."/>
            <person name="Toyoda A."/>
            <person name="Suzuki Y."/>
            <person name="Arimoto A."/>
            <person name="Ishii H."/>
            <person name="Satoh N."/>
            <person name="Nishiyama T."/>
            <person name="Hasebe M."/>
            <person name="Maruyama T."/>
            <person name="Minagawa J."/>
            <person name="Obokata J."/>
            <person name="Shigenobu S."/>
        </authorList>
    </citation>
    <scope>NUCLEOTIDE SEQUENCE [LARGE SCALE GENOMIC DNA]</scope>
</reference>
<evidence type="ECO:0000313" key="1">
    <source>
        <dbReference type="EMBL" id="GFO36516.1"/>
    </source>
</evidence>
<dbReference type="PANTHER" id="PTHR46601:SF1">
    <property type="entry name" value="ADF-H DOMAIN-CONTAINING PROTEIN"/>
    <property type="match status" value="1"/>
</dbReference>
<organism evidence="1 2">
    <name type="scientific">Plakobranchus ocellatus</name>
    <dbReference type="NCBI Taxonomy" id="259542"/>
    <lineage>
        <taxon>Eukaryota</taxon>
        <taxon>Metazoa</taxon>
        <taxon>Spiralia</taxon>
        <taxon>Lophotrochozoa</taxon>
        <taxon>Mollusca</taxon>
        <taxon>Gastropoda</taxon>
        <taxon>Heterobranchia</taxon>
        <taxon>Euthyneura</taxon>
        <taxon>Panpulmonata</taxon>
        <taxon>Sacoglossa</taxon>
        <taxon>Placobranchoidea</taxon>
        <taxon>Plakobranchidae</taxon>
        <taxon>Plakobranchus</taxon>
    </lineage>
</organism>
<protein>
    <submittedName>
        <fullName evidence="1">Uncharacterized protein</fullName>
    </submittedName>
</protein>
<dbReference type="Proteomes" id="UP000735302">
    <property type="component" value="Unassembled WGS sequence"/>
</dbReference>
<name>A0AAV4CXD7_9GAST</name>
<accession>A0AAV4CXD7</accession>